<gene>
    <name evidence="1" type="ORF">CDAR_586511</name>
</gene>
<sequence>MPTDYLCGRLSQCLPSPKPSNGHTDIFRERTFEEKQPSMVAVESTSLPSSDVSRLTSDLDDDELNRRLLQWIYAI</sequence>
<dbReference type="EMBL" id="BPLQ01004066">
    <property type="protein sequence ID" value="GIY05229.1"/>
    <property type="molecule type" value="Genomic_DNA"/>
</dbReference>
<evidence type="ECO:0000313" key="1">
    <source>
        <dbReference type="EMBL" id="GIY05229.1"/>
    </source>
</evidence>
<name>A0AAV4QAA6_9ARAC</name>
<dbReference type="Proteomes" id="UP001054837">
    <property type="component" value="Unassembled WGS sequence"/>
</dbReference>
<protein>
    <submittedName>
        <fullName evidence="1">Uncharacterized protein</fullName>
    </submittedName>
</protein>
<organism evidence="1 2">
    <name type="scientific">Caerostris darwini</name>
    <dbReference type="NCBI Taxonomy" id="1538125"/>
    <lineage>
        <taxon>Eukaryota</taxon>
        <taxon>Metazoa</taxon>
        <taxon>Ecdysozoa</taxon>
        <taxon>Arthropoda</taxon>
        <taxon>Chelicerata</taxon>
        <taxon>Arachnida</taxon>
        <taxon>Araneae</taxon>
        <taxon>Araneomorphae</taxon>
        <taxon>Entelegynae</taxon>
        <taxon>Araneoidea</taxon>
        <taxon>Araneidae</taxon>
        <taxon>Caerostris</taxon>
    </lineage>
</organism>
<comment type="caution">
    <text evidence="1">The sequence shown here is derived from an EMBL/GenBank/DDBJ whole genome shotgun (WGS) entry which is preliminary data.</text>
</comment>
<keyword evidence="2" id="KW-1185">Reference proteome</keyword>
<dbReference type="AlphaFoldDB" id="A0AAV4QAA6"/>
<evidence type="ECO:0000313" key="2">
    <source>
        <dbReference type="Proteomes" id="UP001054837"/>
    </source>
</evidence>
<proteinExistence type="predicted"/>
<accession>A0AAV4QAA6</accession>
<reference evidence="1 2" key="1">
    <citation type="submission" date="2021-06" db="EMBL/GenBank/DDBJ databases">
        <title>Caerostris darwini draft genome.</title>
        <authorList>
            <person name="Kono N."/>
            <person name="Arakawa K."/>
        </authorList>
    </citation>
    <scope>NUCLEOTIDE SEQUENCE [LARGE SCALE GENOMIC DNA]</scope>
</reference>